<protein>
    <submittedName>
        <fullName evidence="6">Peptide/nickel transport system substrate-binding protein</fullName>
    </submittedName>
</protein>
<accession>A0A542DR63</accession>
<organism evidence="6 7">
    <name type="scientific">Amycolatopsis cihanbeyliensis</name>
    <dbReference type="NCBI Taxonomy" id="1128664"/>
    <lineage>
        <taxon>Bacteria</taxon>
        <taxon>Bacillati</taxon>
        <taxon>Actinomycetota</taxon>
        <taxon>Actinomycetes</taxon>
        <taxon>Pseudonocardiales</taxon>
        <taxon>Pseudonocardiaceae</taxon>
        <taxon>Amycolatopsis</taxon>
    </lineage>
</organism>
<evidence type="ECO:0000256" key="1">
    <source>
        <dbReference type="ARBA" id="ARBA00005695"/>
    </source>
</evidence>
<name>A0A542DR63_AMYCI</name>
<dbReference type="GO" id="GO:0043190">
    <property type="term" value="C:ATP-binding cassette (ABC) transporter complex"/>
    <property type="evidence" value="ECO:0007669"/>
    <property type="project" value="InterPro"/>
</dbReference>
<gene>
    <name evidence="6" type="ORF">FB471_5430</name>
</gene>
<dbReference type="Gene3D" id="3.40.190.10">
    <property type="entry name" value="Periplasmic binding protein-like II"/>
    <property type="match status" value="1"/>
</dbReference>
<evidence type="ECO:0000256" key="4">
    <source>
        <dbReference type="SAM" id="SignalP"/>
    </source>
</evidence>
<evidence type="ECO:0000256" key="3">
    <source>
        <dbReference type="ARBA" id="ARBA00022729"/>
    </source>
</evidence>
<feature type="signal peptide" evidence="4">
    <location>
        <begin position="1"/>
        <end position="29"/>
    </location>
</feature>
<feature type="domain" description="Solute-binding protein family 5" evidence="5">
    <location>
        <begin position="80"/>
        <end position="430"/>
    </location>
</feature>
<dbReference type="GO" id="GO:0015833">
    <property type="term" value="P:peptide transport"/>
    <property type="evidence" value="ECO:0007669"/>
    <property type="project" value="TreeGrafter"/>
</dbReference>
<dbReference type="InterPro" id="IPR030678">
    <property type="entry name" value="Peptide/Ni-bd"/>
</dbReference>
<dbReference type="OrthoDB" id="9046151at2"/>
<dbReference type="Gene3D" id="3.10.105.10">
    <property type="entry name" value="Dipeptide-binding Protein, Domain 3"/>
    <property type="match status" value="1"/>
</dbReference>
<keyword evidence="3 4" id="KW-0732">Signal</keyword>
<dbReference type="InterPro" id="IPR039424">
    <property type="entry name" value="SBP_5"/>
</dbReference>
<dbReference type="GO" id="GO:0042597">
    <property type="term" value="C:periplasmic space"/>
    <property type="evidence" value="ECO:0007669"/>
    <property type="project" value="UniProtKB-ARBA"/>
</dbReference>
<dbReference type="AlphaFoldDB" id="A0A542DR63"/>
<dbReference type="InterPro" id="IPR000914">
    <property type="entry name" value="SBP_5_dom"/>
</dbReference>
<comment type="similarity">
    <text evidence="1">Belongs to the bacterial solute-binding protein 5 family.</text>
</comment>
<dbReference type="PANTHER" id="PTHR30290">
    <property type="entry name" value="PERIPLASMIC BINDING COMPONENT OF ABC TRANSPORTER"/>
    <property type="match status" value="1"/>
</dbReference>
<keyword evidence="7" id="KW-1185">Reference proteome</keyword>
<dbReference type="Pfam" id="PF00496">
    <property type="entry name" value="SBP_bac_5"/>
    <property type="match status" value="1"/>
</dbReference>
<sequence length="523" mass="57065">MSRFIPATRAGRPGIAAVLAALLVLTGCATTGSEGGVADGRALTITTSFEISDLDPLDNGFWGNEFGYSELLLRPTFDGKPDPWLATDLRNTSPTTWELALNEGITFQNGTELDAEALVACLRYQLREDPSVRAALPGATVSATGPLQVSITTTEPVPNMPNILAEESMFKVYDQAAYDRAKGDPAALLEAELYTGPYVVRSLDSEIMKLEPNPDYWDGRPALDDYSIRFIEDAQARLLAVRNGEADLALYPPTAMGKTLEGSTDAFYLTSTPRSPTFALYFNQRRAPFDDRAVRKAVQQAVDYRQIADEVMNGLYEPATGIYGDSMPYAVRTQQTDLAAARAVLDEAGWVAGPDGVRVKDGEPLTFEVVTYPQQPDSEALAVAMQSQLKAVGVEVTVRSVPDITATLNETDGWQAGISGAQMVSFSGDPIIRLRDYYLTDSLKNRGGIADPELDAMIGELSVELDEQRRHELLRSIQRRIGERAHVVYLGMRLPNAVGGPRMKDYEPNPMLLWVDARTAPTG</sequence>
<feature type="chain" id="PRO_5039033803" evidence="4">
    <location>
        <begin position="30"/>
        <end position="523"/>
    </location>
</feature>
<dbReference type="GO" id="GO:1904680">
    <property type="term" value="F:peptide transmembrane transporter activity"/>
    <property type="evidence" value="ECO:0007669"/>
    <property type="project" value="TreeGrafter"/>
</dbReference>
<evidence type="ECO:0000259" key="5">
    <source>
        <dbReference type="Pfam" id="PF00496"/>
    </source>
</evidence>
<dbReference type="PIRSF" id="PIRSF002741">
    <property type="entry name" value="MppA"/>
    <property type="match status" value="1"/>
</dbReference>
<keyword evidence="2" id="KW-0813">Transport</keyword>
<dbReference type="PROSITE" id="PS51257">
    <property type="entry name" value="PROKAR_LIPOPROTEIN"/>
    <property type="match status" value="1"/>
</dbReference>
<reference evidence="6 7" key="1">
    <citation type="submission" date="2019-06" db="EMBL/GenBank/DDBJ databases">
        <title>Sequencing the genomes of 1000 actinobacteria strains.</title>
        <authorList>
            <person name="Klenk H.-P."/>
        </authorList>
    </citation>
    <scope>NUCLEOTIDE SEQUENCE [LARGE SCALE GENOMIC DNA]</scope>
    <source>
        <strain evidence="6 7">DSM 45679</strain>
    </source>
</reference>
<dbReference type="Proteomes" id="UP000320876">
    <property type="component" value="Unassembled WGS sequence"/>
</dbReference>
<evidence type="ECO:0000313" key="6">
    <source>
        <dbReference type="EMBL" id="TQJ05593.1"/>
    </source>
</evidence>
<comment type="caution">
    <text evidence="6">The sequence shown here is derived from an EMBL/GenBank/DDBJ whole genome shotgun (WGS) entry which is preliminary data.</text>
</comment>
<evidence type="ECO:0000256" key="2">
    <source>
        <dbReference type="ARBA" id="ARBA00022448"/>
    </source>
</evidence>
<proteinExistence type="inferred from homology"/>
<dbReference type="RefSeq" id="WP_142001098.1">
    <property type="nucleotide sequence ID" value="NZ_VFML01000001.1"/>
</dbReference>
<dbReference type="PANTHER" id="PTHR30290:SF9">
    <property type="entry name" value="OLIGOPEPTIDE-BINDING PROTEIN APPA"/>
    <property type="match status" value="1"/>
</dbReference>
<dbReference type="EMBL" id="VFML01000001">
    <property type="protein sequence ID" value="TQJ05593.1"/>
    <property type="molecule type" value="Genomic_DNA"/>
</dbReference>
<evidence type="ECO:0000313" key="7">
    <source>
        <dbReference type="Proteomes" id="UP000320876"/>
    </source>
</evidence>
<dbReference type="SUPFAM" id="SSF53850">
    <property type="entry name" value="Periplasmic binding protein-like II"/>
    <property type="match status" value="1"/>
</dbReference>